<dbReference type="AlphaFoldDB" id="A0A6A2YYV4"/>
<dbReference type="EMBL" id="VEPZ02001248">
    <property type="protein sequence ID" value="KAE8684105.1"/>
    <property type="molecule type" value="Genomic_DNA"/>
</dbReference>
<evidence type="ECO:0000256" key="5">
    <source>
        <dbReference type="SAM" id="MobiDB-lite"/>
    </source>
</evidence>
<dbReference type="Pfam" id="PF24662">
    <property type="entry name" value="DUF7650"/>
    <property type="match status" value="1"/>
</dbReference>
<keyword evidence="2" id="KW-0805">Transcription regulation</keyword>
<comment type="caution">
    <text evidence="7">The sequence shown here is derived from an EMBL/GenBank/DDBJ whole genome shotgun (WGS) entry which is preliminary data.</text>
</comment>
<protein>
    <recommendedName>
        <fullName evidence="6">DUF7650 domain-containing protein</fullName>
    </recommendedName>
</protein>
<comment type="subcellular location">
    <subcellularLocation>
        <location evidence="1">Nucleus</location>
    </subcellularLocation>
</comment>
<feature type="domain" description="DUF7650" evidence="6">
    <location>
        <begin position="281"/>
        <end position="348"/>
    </location>
</feature>
<feature type="region of interest" description="Disordered" evidence="5">
    <location>
        <begin position="583"/>
        <end position="637"/>
    </location>
</feature>
<evidence type="ECO:0000256" key="3">
    <source>
        <dbReference type="ARBA" id="ARBA00023163"/>
    </source>
</evidence>
<feature type="region of interest" description="Disordered" evidence="5">
    <location>
        <begin position="96"/>
        <end position="144"/>
    </location>
</feature>
<sequence>MDTVQLDPNCNLAQEASPEPLLPPDSPDMTDAFGDPLLSPRVGDEYQVEIPPMITGSEHLWLLMDPLDSEDITYLAHSFLLGLPVPVTWTRGQDTDFEDEEKGGLSKLNDGSNLDKSVKSRKNRKGQISKRKKNSEQSAELSDAMMVDEKESNAENLECGMASKTSLFRPCEGKRSHLIPGLTDTADGQTARRNELEKMYMVEKSLRAGGSRNCYLGCSPLSLKNYKMICRSVGICALVEAVGLKKGKADSTGLTMEPPRTTQVSPEIPFGKACASLTCGDIIRFLTGGFRLSKARCNDIFWEAVYPRLLARGWHSEQPKNQCSIGSNHCLVFLMPGVKNSQEENLLREITTLILPCYLKPRVSILSSNHIKFSVVDSSLMHGGKASKMRELIYSPAYLMFISKPMQKNAQDSLKVNANRMLSKGDKHITNARHHKSKISSSTASHSKFTIVDSSLLHGGKSSRVRELRCLPVEFDICSKVVNSSGGDEDNSSDQDLLIHQDEKTNKSDDTSTEASEKSAALSIGLASPLKQQNLTVCAKRQRLNACDKTEQSCLTEKFSSATSEQMRLCSNGVLNTSHFHDKVSSVSSSSEGNPESMETPQGSSETLPPLSSISSSPPLLPLEAQNGEPGTMEANGSQFNIVNNHVDLLITARNVCAKEQQPIVNDQRQSKRSRPSTTRALEALESGFFDMRRPQKVRTGLAQATQFSSPSSKACSRVKTTPKHRLTCTKTEHTKEGKGVDGAFICSEGVMNNPPQVNI</sequence>
<feature type="compositionally biased region" description="Low complexity" evidence="5">
    <location>
        <begin position="608"/>
        <end position="618"/>
    </location>
</feature>
<gene>
    <name evidence="7" type="ORF">F3Y22_tig00111151pilonHSYRG00050</name>
</gene>
<evidence type="ECO:0000313" key="7">
    <source>
        <dbReference type="EMBL" id="KAE8684105.1"/>
    </source>
</evidence>
<keyword evidence="3" id="KW-0804">Transcription</keyword>
<dbReference type="InterPro" id="IPR056067">
    <property type="entry name" value="DUF7650"/>
</dbReference>
<keyword evidence="4" id="KW-0539">Nucleus</keyword>
<keyword evidence="8" id="KW-1185">Reference proteome</keyword>
<evidence type="ECO:0000313" key="8">
    <source>
        <dbReference type="Proteomes" id="UP000436088"/>
    </source>
</evidence>
<dbReference type="GO" id="GO:0003714">
    <property type="term" value="F:transcription corepressor activity"/>
    <property type="evidence" value="ECO:0007669"/>
    <property type="project" value="TreeGrafter"/>
</dbReference>
<evidence type="ECO:0000256" key="1">
    <source>
        <dbReference type="ARBA" id="ARBA00004123"/>
    </source>
</evidence>
<dbReference type="GO" id="GO:0005634">
    <property type="term" value="C:nucleus"/>
    <property type="evidence" value="ECO:0007669"/>
    <property type="project" value="UniProtKB-SubCell"/>
</dbReference>
<accession>A0A6A2YYV4</accession>
<evidence type="ECO:0000256" key="2">
    <source>
        <dbReference type="ARBA" id="ARBA00023015"/>
    </source>
</evidence>
<dbReference type="PANTHER" id="PTHR13859:SF31">
    <property type="entry name" value="ELM2 DOMAIN-CONTAINING PROTEIN"/>
    <property type="match status" value="1"/>
</dbReference>
<reference evidence="7" key="1">
    <citation type="submission" date="2019-09" db="EMBL/GenBank/DDBJ databases">
        <title>Draft genome information of white flower Hibiscus syriacus.</title>
        <authorList>
            <person name="Kim Y.-M."/>
        </authorList>
    </citation>
    <scope>NUCLEOTIDE SEQUENCE [LARGE SCALE GENOMIC DNA]</scope>
    <source>
        <strain evidence="7">YM2019G1</strain>
    </source>
</reference>
<dbReference type="PANTHER" id="PTHR13859">
    <property type="entry name" value="ATROPHIN-RELATED"/>
    <property type="match status" value="1"/>
</dbReference>
<organism evidence="7 8">
    <name type="scientific">Hibiscus syriacus</name>
    <name type="common">Rose of Sharon</name>
    <dbReference type="NCBI Taxonomy" id="106335"/>
    <lineage>
        <taxon>Eukaryota</taxon>
        <taxon>Viridiplantae</taxon>
        <taxon>Streptophyta</taxon>
        <taxon>Embryophyta</taxon>
        <taxon>Tracheophyta</taxon>
        <taxon>Spermatophyta</taxon>
        <taxon>Magnoliopsida</taxon>
        <taxon>eudicotyledons</taxon>
        <taxon>Gunneridae</taxon>
        <taxon>Pentapetalae</taxon>
        <taxon>rosids</taxon>
        <taxon>malvids</taxon>
        <taxon>Malvales</taxon>
        <taxon>Malvaceae</taxon>
        <taxon>Malvoideae</taxon>
        <taxon>Hibiscus</taxon>
    </lineage>
</organism>
<feature type="compositionally biased region" description="Polar residues" evidence="5">
    <location>
        <begin position="592"/>
        <end position="607"/>
    </location>
</feature>
<feature type="compositionally biased region" description="Basic residues" evidence="5">
    <location>
        <begin position="119"/>
        <end position="133"/>
    </location>
</feature>
<feature type="region of interest" description="Disordered" evidence="5">
    <location>
        <begin position="14"/>
        <end position="34"/>
    </location>
</feature>
<proteinExistence type="predicted"/>
<evidence type="ECO:0000259" key="6">
    <source>
        <dbReference type="Pfam" id="PF24662"/>
    </source>
</evidence>
<dbReference type="Proteomes" id="UP000436088">
    <property type="component" value="Unassembled WGS sequence"/>
</dbReference>
<name>A0A6A2YYV4_HIBSY</name>
<evidence type="ECO:0000256" key="4">
    <source>
        <dbReference type="ARBA" id="ARBA00023242"/>
    </source>
</evidence>